<reference evidence="7 8" key="1">
    <citation type="submission" date="2022-12" db="EMBL/GenBank/DDBJ databases">
        <title>Chromosome-level genome of Tegillarca granosa.</title>
        <authorList>
            <person name="Kim J."/>
        </authorList>
    </citation>
    <scope>NUCLEOTIDE SEQUENCE [LARGE SCALE GENOMIC DNA]</scope>
    <source>
        <strain evidence="7">Teg-2019</strain>
        <tissue evidence="7">Adductor muscle</tissue>
    </source>
</reference>
<comment type="subcellular location">
    <subcellularLocation>
        <location evidence="1">Membrane</location>
        <topology evidence="1">Multi-pass membrane protein</topology>
    </subcellularLocation>
</comment>
<evidence type="ECO:0000256" key="2">
    <source>
        <dbReference type="ARBA" id="ARBA00009172"/>
    </source>
</evidence>
<dbReference type="PANTHER" id="PTHR19444">
    <property type="entry name" value="UNC-93 RELATED"/>
    <property type="match status" value="1"/>
</dbReference>
<evidence type="ECO:0000256" key="5">
    <source>
        <dbReference type="ARBA" id="ARBA00023136"/>
    </source>
</evidence>
<feature type="transmembrane region" description="Helical" evidence="6">
    <location>
        <begin position="173"/>
        <end position="199"/>
    </location>
</feature>
<dbReference type="Proteomes" id="UP001217089">
    <property type="component" value="Unassembled WGS sequence"/>
</dbReference>
<feature type="transmembrane region" description="Helical" evidence="6">
    <location>
        <begin position="40"/>
        <end position="59"/>
    </location>
</feature>
<proteinExistence type="inferred from homology"/>
<evidence type="ECO:0000256" key="6">
    <source>
        <dbReference type="SAM" id="Phobius"/>
    </source>
</evidence>
<evidence type="ECO:0000313" key="7">
    <source>
        <dbReference type="EMBL" id="KAJ8302834.1"/>
    </source>
</evidence>
<evidence type="ECO:0000256" key="4">
    <source>
        <dbReference type="ARBA" id="ARBA00022989"/>
    </source>
</evidence>
<evidence type="ECO:0000256" key="1">
    <source>
        <dbReference type="ARBA" id="ARBA00004141"/>
    </source>
</evidence>
<feature type="transmembrane region" description="Helical" evidence="6">
    <location>
        <begin position="583"/>
        <end position="607"/>
    </location>
</feature>
<feature type="transmembrane region" description="Helical" evidence="6">
    <location>
        <begin position="135"/>
        <end position="153"/>
    </location>
</feature>
<dbReference type="EMBL" id="JARBDR010000917">
    <property type="protein sequence ID" value="KAJ8302834.1"/>
    <property type="molecule type" value="Genomic_DNA"/>
</dbReference>
<name>A0ABQ9EE12_TEGGR</name>
<feature type="transmembrane region" description="Helical" evidence="6">
    <location>
        <begin position="533"/>
        <end position="554"/>
    </location>
</feature>
<evidence type="ECO:0000313" key="8">
    <source>
        <dbReference type="Proteomes" id="UP001217089"/>
    </source>
</evidence>
<feature type="transmembrane region" description="Helical" evidence="6">
    <location>
        <begin position="474"/>
        <end position="499"/>
    </location>
</feature>
<feature type="transmembrane region" description="Helical" evidence="6">
    <location>
        <begin position="308"/>
        <end position="327"/>
    </location>
</feature>
<feature type="transmembrane region" description="Helical" evidence="6">
    <location>
        <begin position="339"/>
        <end position="364"/>
    </location>
</feature>
<dbReference type="Pfam" id="PF05978">
    <property type="entry name" value="UNC-93"/>
    <property type="match status" value="3"/>
</dbReference>
<feature type="transmembrane region" description="Helical" evidence="6">
    <location>
        <begin position="743"/>
        <end position="762"/>
    </location>
</feature>
<gene>
    <name evidence="7" type="ORF">KUTeg_019230</name>
</gene>
<feature type="transmembrane region" description="Helical" evidence="6">
    <location>
        <begin position="560"/>
        <end position="576"/>
    </location>
</feature>
<comment type="caution">
    <text evidence="7">The sequence shown here is derived from an EMBL/GenBank/DDBJ whole genome shotgun (WGS) entry which is preliminary data.</text>
</comment>
<evidence type="ECO:0000256" key="3">
    <source>
        <dbReference type="ARBA" id="ARBA00022692"/>
    </source>
</evidence>
<comment type="similarity">
    <text evidence="2">Belongs to the unc-93 family.</text>
</comment>
<dbReference type="PANTHER" id="PTHR19444:SF13">
    <property type="entry name" value="PROTEIN UNC-93 HOMOLOG A"/>
    <property type="match status" value="1"/>
</dbReference>
<dbReference type="InterPro" id="IPR010291">
    <property type="entry name" value="Ion_channel_UNC-93"/>
</dbReference>
<sequence>MTKFQILKNLLIVSLGFLFLFTAFTSLANLQSTLNKEESIGVGGLSVIYGALIISCLFFPSYIIANIGCKWTIALSMLCYILYMAANFYAIWGLIAPSAVILGLGAAPLWSAKCTYLTHTAVWYSEMTGTTTDDVINRFFGIFFMTFQTGQIWGNLVSSTVFSQRGDNATLDVSDLSTCVCGVYIGLALLAFCFIAIFLDKIALDKNKSTKKDNKISFDLLLATFKHWKTSPSQQLITILTIYNYEYLFYIFAAIWGMGDAIIQTQINALYGYLFTDSTEAGFANYRLWESTGFIIAFAYSDFLPTKIKLYICLRFLFLFAPFHALCNLQSTLHVENGVGVGGLAVIYGSVIFSCMFFPTFIIAHIGYKWTIVLSMMCYILYFASNFMPIWAFMGPSAGLLGFGAGPLWSAQSTFLTQLAIGYSHLTGTNINDAIYHFFGIFYGFYQISKYFVDEVGKHFFITFQHWTKHPNQLLLVMPTIYSGIERGFMTGVFTTAYISCSLGLTYIGYVMVCYGLVDAVCSYVFSRLTSCIPSPCFFVIGKYVILFFYIVMIQPEQEYLFYMFGALWGIGDAVIKTHTNANFYAVWGLIGPTAFILGLGAAPLWAGKCTYLTQLATWYAKLTGTTEDDIVNRFFGFFFMFFQTNKPKKKEDGKISFKLFFATINHWWNSDYQNLCTSCRSTNIYVALDTRSGQNFLTPVFSALYGYLFTDKSEAAFSNYRLLESIGFIVAFAYGDFLVVRYKLYICLAVLIVGMLGYTCVEIMDRKNQKREKYLSTKL</sequence>
<keyword evidence="3 6" id="KW-0812">Transmembrane</keyword>
<keyword evidence="5 6" id="KW-0472">Membrane</keyword>
<protein>
    <submittedName>
        <fullName evidence="7">Uncharacterized protein</fullName>
    </submittedName>
</protein>
<feature type="transmembrane region" description="Helical" evidence="6">
    <location>
        <begin position="247"/>
        <end position="267"/>
    </location>
</feature>
<organism evidence="7 8">
    <name type="scientific">Tegillarca granosa</name>
    <name type="common">Malaysian cockle</name>
    <name type="synonym">Anadara granosa</name>
    <dbReference type="NCBI Taxonomy" id="220873"/>
    <lineage>
        <taxon>Eukaryota</taxon>
        <taxon>Metazoa</taxon>
        <taxon>Spiralia</taxon>
        <taxon>Lophotrochozoa</taxon>
        <taxon>Mollusca</taxon>
        <taxon>Bivalvia</taxon>
        <taxon>Autobranchia</taxon>
        <taxon>Pteriomorphia</taxon>
        <taxon>Arcoida</taxon>
        <taxon>Arcoidea</taxon>
        <taxon>Arcidae</taxon>
        <taxon>Tegillarca</taxon>
    </lineage>
</organism>
<dbReference type="InterPro" id="IPR051951">
    <property type="entry name" value="UNC-93_regulatory"/>
</dbReference>
<feature type="transmembrane region" description="Helical" evidence="6">
    <location>
        <begin position="370"/>
        <end position="393"/>
    </location>
</feature>
<keyword evidence="4 6" id="KW-1133">Transmembrane helix</keyword>
<accession>A0ABQ9EE12</accession>
<feature type="transmembrane region" description="Helical" evidence="6">
    <location>
        <begin position="435"/>
        <end position="453"/>
    </location>
</feature>
<keyword evidence="8" id="KW-1185">Reference proteome</keyword>